<dbReference type="InterPro" id="IPR045349">
    <property type="entry name" value="SLC41A1-3"/>
</dbReference>
<evidence type="ECO:0000256" key="8">
    <source>
        <dbReference type="ARBA" id="ARBA00023136"/>
    </source>
</evidence>
<reference evidence="11 12" key="1">
    <citation type="submission" date="2016-06" db="EMBL/GenBank/DDBJ databases">
        <title>Discovery of anaerobic lithoheterotrophic haloarchaeon capable of sulfur respiration by hydrogen and formate.</title>
        <authorList>
            <person name="Sorokin D.Y."/>
            <person name="Kublanov I.V."/>
            <person name="Roman P."/>
            <person name="Sinninghe Damste J.S."/>
            <person name="Golyshin P.N."/>
            <person name="Rojo D."/>
            <person name="Ciordia S."/>
            <person name="Mena Md.C."/>
            <person name="Ferrer M."/>
            <person name="Smedile F."/>
            <person name="Messina E."/>
            <person name="La Cono V."/>
            <person name="Yakimov M.M."/>
        </authorList>
    </citation>
    <scope>NUCLEOTIDE SEQUENCE [LARGE SCALE GENOMIC DNA]</scope>
    <source>
        <strain evidence="11 12">HTSR1</strain>
    </source>
</reference>
<evidence type="ECO:0000256" key="4">
    <source>
        <dbReference type="ARBA" id="ARBA00022692"/>
    </source>
</evidence>
<dbReference type="SUPFAM" id="SSF161093">
    <property type="entry name" value="MgtE membrane domain-like"/>
    <property type="match status" value="1"/>
</dbReference>
<dbReference type="GO" id="GO:0016020">
    <property type="term" value="C:membrane"/>
    <property type="evidence" value="ECO:0007669"/>
    <property type="project" value="UniProtKB-SubCell"/>
</dbReference>
<proteinExistence type="inferred from homology"/>
<feature type="transmembrane region" description="Helical" evidence="9">
    <location>
        <begin position="54"/>
        <end position="78"/>
    </location>
</feature>
<accession>A0A1D8S767</accession>
<dbReference type="KEGG" id="halh:HTSR_2040"/>
<evidence type="ECO:0000256" key="7">
    <source>
        <dbReference type="ARBA" id="ARBA00023065"/>
    </source>
</evidence>
<keyword evidence="7" id="KW-0406">Ion transport</keyword>
<evidence type="ECO:0000256" key="3">
    <source>
        <dbReference type="ARBA" id="ARBA00022448"/>
    </source>
</evidence>
<dbReference type="InterPro" id="IPR006667">
    <property type="entry name" value="SLC41_membr_dom"/>
</dbReference>
<dbReference type="EMBL" id="CP016070">
    <property type="protein sequence ID" value="AOW81201.1"/>
    <property type="molecule type" value="Genomic_DNA"/>
</dbReference>
<keyword evidence="6 9" id="KW-1133">Transmembrane helix</keyword>
<keyword evidence="5" id="KW-0460">Magnesium</keyword>
<comment type="subcellular location">
    <subcellularLocation>
        <location evidence="1">Membrane</location>
        <topology evidence="1">Multi-pass membrane protein</topology>
    </subcellularLocation>
</comment>
<evidence type="ECO:0000256" key="1">
    <source>
        <dbReference type="ARBA" id="ARBA00004141"/>
    </source>
</evidence>
<dbReference type="InterPro" id="IPR036739">
    <property type="entry name" value="SLC41_membr_dom_sf"/>
</dbReference>
<keyword evidence="4 9" id="KW-0812">Transmembrane</keyword>
<evidence type="ECO:0000256" key="2">
    <source>
        <dbReference type="ARBA" id="ARBA00009749"/>
    </source>
</evidence>
<gene>
    <name evidence="11" type="ORF">HTSR_2040</name>
</gene>
<dbReference type="STRING" id="1873524.HSR6_2116"/>
<feature type="transmembrane region" description="Helical" evidence="9">
    <location>
        <begin position="98"/>
        <end position="123"/>
    </location>
</feature>
<feature type="transmembrane region" description="Helical" evidence="9">
    <location>
        <begin position="23"/>
        <end position="42"/>
    </location>
</feature>
<feature type="transmembrane region" description="Helical" evidence="9">
    <location>
        <begin position="171"/>
        <end position="196"/>
    </location>
</feature>
<dbReference type="GO" id="GO:0008324">
    <property type="term" value="F:monoatomic cation transmembrane transporter activity"/>
    <property type="evidence" value="ECO:0007669"/>
    <property type="project" value="InterPro"/>
</dbReference>
<evidence type="ECO:0000256" key="9">
    <source>
        <dbReference type="SAM" id="Phobius"/>
    </source>
</evidence>
<keyword evidence="3" id="KW-0813">Transport</keyword>
<protein>
    <submittedName>
        <fullName evidence="11">MgtE integral membrane region</fullName>
    </submittedName>
</protein>
<dbReference type="AlphaFoldDB" id="A0A1D8S767"/>
<evidence type="ECO:0000256" key="6">
    <source>
        <dbReference type="ARBA" id="ARBA00022989"/>
    </source>
</evidence>
<dbReference type="Proteomes" id="UP000185608">
    <property type="component" value="Chromosome"/>
</dbReference>
<name>A0A1D8S767_9EURY</name>
<dbReference type="Gene3D" id="1.10.357.20">
    <property type="entry name" value="SLC41 divalent cation transporters, integral membrane domain"/>
    <property type="match status" value="1"/>
</dbReference>
<organism evidence="11 12">
    <name type="scientific">Halodesulfurarchaeum formicicum</name>
    <dbReference type="NCBI Taxonomy" id="1873524"/>
    <lineage>
        <taxon>Archaea</taxon>
        <taxon>Methanobacteriati</taxon>
        <taxon>Methanobacteriota</taxon>
        <taxon>Stenosarchaea group</taxon>
        <taxon>Halobacteria</taxon>
        <taxon>Halobacteriales</taxon>
        <taxon>Halobacteriaceae</taxon>
        <taxon>Halodesulfurarchaeum</taxon>
    </lineage>
</organism>
<evidence type="ECO:0000313" key="11">
    <source>
        <dbReference type="EMBL" id="AOW81201.1"/>
    </source>
</evidence>
<comment type="similarity">
    <text evidence="2">Belongs to the SLC41A transporter family.</text>
</comment>
<sequence>MPGANVVPTMTVASLARAAYREALGPLLVAAVGGLFAGLVLTGMEADLERTRGLLVLVPALLATRGNVFGAFAARIASGLHQGLVGPKLRVDDERLQAATAAASSNNLLASGFAAVLTVLAMLALGQGVAPLWELLAIALIAAFLSGLALAAVVIGVMFLGFRRGIDPDTLVGPLVTTTGDVIGIAFLLLAVRIVVGGV</sequence>
<evidence type="ECO:0000259" key="10">
    <source>
        <dbReference type="Pfam" id="PF01769"/>
    </source>
</evidence>
<keyword evidence="8 9" id="KW-0472">Membrane</keyword>
<evidence type="ECO:0000256" key="5">
    <source>
        <dbReference type="ARBA" id="ARBA00022842"/>
    </source>
</evidence>
<dbReference type="PANTHER" id="PTHR16228">
    <property type="entry name" value="DIVALENT CATION TRANSPORTER SOLUTE CARRIER FAMILY 41"/>
    <property type="match status" value="1"/>
</dbReference>
<evidence type="ECO:0000313" key="12">
    <source>
        <dbReference type="Proteomes" id="UP000185608"/>
    </source>
</evidence>
<dbReference type="PANTHER" id="PTHR16228:SF7">
    <property type="entry name" value="SLC41A_MGTE INTEGRAL MEMBRANE DOMAIN-CONTAINING PROTEIN"/>
    <property type="match status" value="1"/>
</dbReference>
<dbReference type="Pfam" id="PF01769">
    <property type="entry name" value="MgtE"/>
    <property type="match status" value="1"/>
</dbReference>
<feature type="domain" description="SLC41A/MgtE integral membrane" evidence="10">
    <location>
        <begin position="58"/>
        <end position="190"/>
    </location>
</feature>
<feature type="transmembrane region" description="Helical" evidence="9">
    <location>
        <begin position="135"/>
        <end position="159"/>
    </location>
</feature>